<gene>
    <name evidence="2" type="ORF">ACFQW9_24690</name>
</gene>
<name>A0ABW2MJT0_9ACTN</name>
<evidence type="ECO:0000313" key="2">
    <source>
        <dbReference type="EMBL" id="MFC7353850.1"/>
    </source>
</evidence>
<evidence type="ECO:0000256" key="1">
    <source>
        <dbReference type="SAM" id="MobiDB-lite"/>
    </source>
</evidence>
<keyword evidence="3" id="KW-1185">Reference proteome</keyword>
<comment type="caution">
    <text evidence="2">The sequence shown here is derived from an EMBL/GenBank/DDBJ whole genome shotgun (WGS) entry which is preliminary data.</text>
</comment>
<dbReference type="EMBL" id="JBHTCK010000007">
    <property type="protein sequence ID" value="MFC7353850.1"/>
    <property type="molecule type" value="Genomic_DNA"/>
</dbReference>
<sequence>MTPLSSGDDRPDKPTGTDQLDQLDQETVNRFCKIWADTGFNDPEDAHYVLFDGYALDEDPEARAELLTLVRTLGLEHVDNPPGAAAGEVWVRTDPRIDAELGNWA</sequence>
<evidence type="ECO:0000313" key="3">
    <source>
        <dbReference type="Proteomes" id="UP001596509"/>
    </source>
</evidence>
<dbReference type="RefSeq" id="WP_319286562.1">
    <property type="nucleotide sequence ID" value="NZ_JBHTCK010000007.1"/>
</dbReference>
<proteinExistence type="predicted"/>
<protein>
    <submittedName>
        <fullName evidence="2">Uncharacterized protein</fullName>
    </submittedName>
</protein>
<accession>A0ABW2MJT0</accession>
<dbReference type="Proteomes" id="UP001596509">
    <property type="component" value="Unassembled WGS sequence"/>
</dbReference>
<feature type="region of interest" description="Disordered" evidence="1">
    <location>
        <begin position="1"/>
        <end position="24"/>
    </location>
</feature>
<organism evidence="2 3">
    <name type="scientific">Streptomyces caviscabies</name>
    <dbReference type="NCBI Taxonomy" id="90079"/>
    <lineage>
        <taxon>Bacteria</taxon>
        <taxon>Bacillati</taxon>
        <taxon>Actinomycetota</taxon>
        <taxon>Actinomycetes</taxon>
        <taxon>Kitasatosporales</taxon>
        <taxon>Streptomycetaceae</taxon>
        <taxon>Streptomyces</taxon>
    </lineage>
</organism>
<reference evidence="3" key="1">
    <citation type="journal article" date="2019" name="Int. J. Syst. Evol. Microbiol.">
        <title>The Global Catalogue of Microorganisms (GCM) 10K type strain sequencing project: providing services to taxonomists for standard genome sequencing and annotation.</title>
        <authorList>
            <consortium name="The Broad Institute Genomics Platform"/>
            <consortium name="The Broad Institute Genome Sequencing Center for Infectious Disease"/>
            <person name="Wu L."/>
            <person name="Ma J."/>
        </authorList>
    </citation>
    <scope>NUCLEOTIDE SEQUENCE [LARGE SCALE GENOMIC DNA]</scope>
    <source>
        <strain evidence="3">ICMP 19430</strain>
    </source>
</reference>